<dbReference type="Pfam" id="PF00459">
    <property type="entry name" value="Inositol_P"/>
    <property type="match status" value="1"/>
</dbReference>
<evidence type="ECO:0000313" key="1">
    <source>
        <dbReference type="EMBL" id="MDO3677189.1"/>
    </source>
</evidence>
<dbReference type="Gene3D" id="3.30.540.10">
    <property type="entry name" value="Fructose-1,6-Bisphosphatase, subunit A, domain 1"/>
    <property type="match status" value="1"/>
</dbReference>
<dbReference type="PANTHER" id="PTHR20854:SF4">
    <property type="entry name" value="INOSITOL-1-MONOPHOSPHATASE-RELATED"/>
    <property type="match status" value="1"/>
</dbReference>
<dbReference type="Gene3D" id="3.40.190.80">
    <property type="match status" value="1"/>
</dbReference>
<evidence type="ECO:0000313" key="2">
    <source>
        <dbReference type="Proteomes" id="UP001168883"/>
    </source>
</evidence>
<proteinExistence type="predicted"/>
<gene>
    <name evidence="1" type="ORF">Q3C12_09245</name>
</gene>
<keyword evidence="2" id="KW-1185">Reference proteome</keyword>
<dbReference type="EMBL" id="JAUMKJ010000009">
    <property type="protein sequence ID" value="MDO3677189.1"/>
    <property type="molecule type" value="Genomic_DNA"/>
</dbReference>
<accession>A0ABT8V6X5</accession>
<dbReference type="Proteomes" id="UP001168883">
    <property type="component" value="Unassembled WGS sequence"/>
</dbReference>
<dbReference type="RefSeq" id="WP_302878039.1">
    <property type="nucleotide sequence ID" value="NZ_JAUMKJ010000009.1"/>
</dbReference>
<comment type="caution">
    <text evidence="1">The sequence shown here is derived from an EMBL/GenBank/DDBJ whole genome shotgun (WGS) entry which is preliminary data.</text>
</comment>
<organism evidence="1 2">
    <name type="scientific">Paenibacillus ehimensis</name>
    <dbReference type="NCBI Taxonomy" id="79264"/>
    <lineage>
        <taxon>Bacteria</taxon>
        <taxon>Bacillati</taxon>
        <taxon>Bacillota</taxon>
        <taxon>Bacilli</taxon>
        <taxon>Bacillales</taxon>
        <taxon>Paenibacillaceae</taxon>
        <taxon>Paenibacillus</taxon>
    </lineage>
</organism>
<name>A0ABT8V6X5_9BACL</name>
<dbReference type="PRINTS" id="PR00377">
    <property type="entry name" value="IMPHPHTASES"/>
</dbReference>
<dbReference type="InterPro" id="IPR000760">
    <property type="entry name" value="Inositol_monophosphatase-like"/>
</dbReference>
<protein>
    <submittedName>
        <fullName evidence="1">Inositol monophosphatase family protein</fullName>
    </submittedName>
</protein>
<sequence>MVQVNVNELQELFAGLGEQLKQKYNHRTAPRNREEMFARFSEANVWATGQFTPVLQRKYPDIQWSYADIDPELQHTASASKQAYWVLDPVDGGVHLHQGFSSWSMALCLMEGGEPVFSLVYDPNRRELFHAARGQGAFLNGTRIRVGEKSALHDAFLVTAPPSLPDEEPLTAQLAADGISKLLPRVFGVRMLGSVALQLAYVASGKMDGYWEFGDDSYDRMAGALLVREAGGIVTDIRGESFTVGSSGIIAGNAAMHAAIRHTLG</sequence>
<dbReference type="SUPFAM" id="SSF56655">
    <property type="entry name" value="Carbohydrate phosphatase"/>
    <property type="match status" value="1"/>
</dbReference>
<reference evidence="1" key="1">
    <citation type="submission" date="2023-07" db="EMBL/GenBank/DDBJ databases">
        <authorList>
            <person name="Aktuganov G."/>
            <person name="Boyko T."/>
            <person name="Delegan Y."/>
            <person name="Galimzianova N."/>
            <person name="Gilvanova E."/>
            <person name="Korobov V."/>
            <person name="Kuzmina L."/>
            <person name="Melentiev A."/>
            <person name="Milman P."/>
            <person name="Ryabova A."/>
            <person name="Stupak E."/>
            <person name="Yasakov T."/>
            <person name="Zharikova N."/>
            <person name="Zhurenko E."/>
        </authorList>
    </citation>
    <scope>NUCLEOTIDE SEQUENCE</scope>
    <source>
        <strain evidence="1">IB-739</strain>
    </source>
</reference>
<dbReference type="PANTHER" id="PTHR20854">
    <property type="entry name" value="INOSITOL MONOPHOSPHATASE"/>
    <property type="match status" value="1"/>
</dbReference>